<dbReference type="Pfam" id="PF00072">
    <property type="entry name" value="Response_reg"/>
    <property type="match status" value="1"/>
</dbReference>
<dbReference type="InterPro" id="IPR000792">
    <property type="entry name" value="Tscrpt_reg_LuxR_C"/>
</dbReference>
<evidence type="ECO:0000259" key="5">
    <source>
        <dbReference type="PROSITE" id="PS50110"/>
    </source>
</evidence>
<reference evidence="6 7" key="1">
    <citation type="submission" date="2017-10" db="EMBL/GenBank/DDBJ databases">
        <title>Paenichitinophaga pekingensis gen. nov., sp. nov., isolated from activated sludge.</title>
        <authorList>
            <person name="Jin D."/>
            <person name="Kong X."/>
            <person name="Deng Y."/>
            <person name="Bai Z."/>
        </authorList>
    </citation>
    <scope>NUCLEOTIDE SEQUENCE [LARGE SCALE GENOMIC DNA]</scope>
    <source>
        <strain evidence="6 7">13</strain>
    </source>
</reference>
<dbReference type="PROSITE" id="PS00622">
    <property type="entry name" value="HTH_LUXR_1"/>
    <property type="match status" value="1"/>
</dbReference>
<proteinExistence type="predicted"/>
<dbReference type="PRINTS" id="PR00038">
    <property type="entry name" value="HTHLUXR"/>
</dbReference>
<dbReference type="PROSITE" id="PS50043">
    <property type="entry name" value="HTH_LUXR_2"/>
    <property type="match status" value="1"/>
</dbReference>
<dbReference type="SUPFAM" id="SSF52172">
    <property type="entry name" value="CheY-like"/>
    <property type="match status" value="1"/>
</dbReference>
<dbReference type="AlphaFoldDB" id="A0A291QYI3"/>
<keyword evidence="2 6" id="KW-0238">DNA-binding</keyword>
<dbReference type="InterPro" id="IPR001789">
    <property type="entry name" value="Sig_transdc_resp-reg_receiver"/>
</dbReference>
<organism evidence="6 7">
    <name type="scientific">Chitinophaga caeni</name>
    <dbReference type="NCBI Taxonomy" id="2029983"/>
    <lineage>
        <taxon>Bacteria</taxon>
        <taxon>Pseudomonadati</taxon>
        <taxon>Bacteroidota</taxon>
        <taxon>Chitinophagia</taxon>
        <taxon>Chitinophagales</taxon>
        <taxon>Chitinophagaceae</taxon>
        <taxon>Chitinophaga</taxon>
    </lineage>
</organism>
<feature type="domain" description="HTH luxR-type" evidence="4">
    <location>
        <begin position="142"/>
        <end position="207"/>
    </location>
</feature>
<dbReference type="InterPro" id="IPR016032">
    <property type="entry name" value="Sig_transdc_resp-reg_C-effctor"/>
</dbReference>
<keyword evidence="7" id="KW-1185">Reference proteome</keyword>
<evidence type="ECO:0000259" key="4">
    <source>
        <dbReference type="PROSITE" id="PS50043"/>
    </source>
</evidence>
<dbReference type="OrthoDB" id="9797341at2"/>
<name>A0A291QYI3_9BACT</name>
<dbReference type="PANTHER" id="PTHR45566">
    <property type="entry name" value="HTH-TYPE TRANSCRIPTIONAL REGULATOR YHJB-RELATED"/>
    <property type="match status" value="1"/>
</dbReference>
<dbReference type="InterPro" id="IPR051015">
    <property type="entry name" value="EvgA-like"/>
</dbReference>
<dbReference type="SMART" id="SM00448">
    <property type="entry name" value="REC"/>
    <property type="match status" value="1"/>
</dbReference>
<dbReference type="SUPFAM" id="SSF46894">
    <property type="entry name" value="C-terminal effector domain of the bipartite response regulators"/>
    <property type="match status" value="1"/>
</dbReference>
<sequence length="208" mass="23285">MKAHYDLIIVDDHQLFVDGLVRILEDEPIFSVIGTCNNGTELKHLLNGSHPDLVMLDIQMAGSNGIKICKELKTKYPGLKIILISMFESANIIQEIKHAGADGYIPKSTDADLVKVTITDVLSGKAVFIKPSRTEHLDDLGSGNNAYLISQREKEIIEYIKDGLTSKRIAEVLHISQYTVETHRKNIMKKLNLGSIKELISYAYKHNI</sequence>
<dbReference type="CDD" id="cd06170">
    <property type="entry name" value="LuxR_C_like"/>
    <property type="match status" value="1"/>
</dbReference>
<dbReference type="Pfam" id="PF00196">
    <property type="entry name" value="GerE"/>
    <property type="match status" value="1"/>
</dbReference>
<dbReference type="GO" id="GO:0000160">
    <property type="term" value="P:phosphorelay signal transduction system"/>
    <property type="evidence" value="ECO:0007669"/>
    <property type="project" value="InterPro"/>
</dbReference>
<dbReference type="KEGG" id="cbae:COR50_19005"/>
<dbReference type="SMART" id="SM00421">
    <property type="entry name" value="HTH_LUXR"/>
    <property type="match status" value="1"/>
</dbReference>
<evidence type="ECO:0000256" key="3">
    <source>
        <dbReference type="PROSITE-ProRule" id="PRU00169"/>
    </source>
</evidence>
<dbReference type="EMBL" id="CP023777">
    <property type="protein sequence ID" value="ATL49089.1"/>
    <property type="molecule type" value="Genomic_DNA"/>
</dbReference>
<dbReference type="PROSITE" id="PS50110">
    <property type="entry name" value="RESPONSE_REGULATORY"/>
    <property type="match status" value="1"/>
</dbReference>
<protein>
    <submittedName>
        <fullName evidence="6">DNA-binding response regulator</fullName>
    </submittedName>
</protein>
<dbReference type="GO" id="GO:0006355">
    <property type="term" value="P:regulation of DNA-templated transcription"/>
    <property type="evidence" value="ECO:0007669"/>
    <property type="project" value="InterPro"/>
</dbReference>
<accession>A0A291QYI3</accession>
<dbReference type="InterPro" id="IPR058245">
    <property type="entry name" value="NreC/VraR/RcsB-like_REC"/>
</dbReference>
<evidence type="ECO:0000256" key="1">
    <source>
        <dbReference type="ARBA" id="ARBA00022553"/>
    </source>
</evidence>
<dbReference type="Proteomes" id="UP000220133">
    <property type="component" value="Chromosome"/>
</dbReference>
<evidence type="ECO:0000256" key="2">
    <source>
        <dbReference type="ARBA" id="ARBA00023125"/>
    </source>
</evidence>
<feature type="domain" description="Response regulatory" evidence="5">
    <location>
        <begin position="6"/>
        <end position="122"/>
    </location>
</feature>
<evidence type="ECO:0000313" key="7">
    <source>
        <dbReference type="Proteomes" id="UP000220133"/>
    </source>
</evidence>
<dbReference type="CDD" id="cd17535">
    <property type="entry name" value="REC_NarL-like"/>
    <property type="match status" value="1"/>
</dbReference>
<feature type="modified residue" description="4-aspartylphosphate" evidence="3">
    <location>
        <position position="57"/>
    </location>
</feature>
<dbReference type="PANTHER" id="PTHR45566:SF2">
    <property type="entry name" value="NARL SUBFAMILY"/>
    <property type="match status" value="1"/>
</dbReference>
<evidence type="ECO:0000313" key="6">
    <source>
        <dbReference type="EMBL" id="ATL49089.1"/>
    </source>
</evidence>
<keyword evidence="1 3" id="KW-0597">Phosphoprotein</keyword>
<dbReference type="RefSeq" id="WP_098195457.1">
    <property type="nucleotide sequence ID" value="NZ_CP023777.1"/>
</dbReference>
<dbReference type="Gene3D" id="3.40.50.2300">
    <property type="match status" value="1"/>
</dbReference>
<gene>
    <name evidence="6" type="ORF">COR50_19005</name>
</gene>
<dbReference type="InterPro" id="IPR011006">
    <property type="entry name" value="CheY-like_superfamily"/>
</dbReference>
<dbReference type="GO" id="GO:0003677">
    <property type="term" value="F:DNA binding"/>
    <property type="evidence" value="ECO:0007669"/>
    <property type="project" value="UniProtKB-KW"/>
</dbReference>